<evidence type="ECO:0000256" key="2">
    <source>
        <dbReference type="SAM" id="SignalP"/>
    </source>
</evidence>
<dbReference type="InterPro" id="IPR006652">
    <property type="entry name" value="Kelch_1"/>
</dbReference>
<dbReference type="SUPFAM" id="SSF50965">
    <property type="entry name" value="Galactose oxidase, central domain"/>
    <property type="match status" value="1"/>
</dbReference>
<sequence length="789" mass="84159">MGFIKYLLLALSLQQAVSAATIPLDRTGWTATADSNQAGDEPGRAIDGNPNTIWHSDYDPLHPLPNSITIDMKNNYLVGAVSYQPRQDGNGNGRIGQHRVYLSLDGTNWGAPVAVGQYINDAKTKKTTFVSKPARYVRITALTEAQSAANQFTSIAEVNIFADVKFLSRTGWAVTADSTETTTGDSPAKAIDGQGNTIWHTKFTGTPAGLPHWFRIDHGSQVPVIGLSYLPRADSANGRIGRYTIQSSNDGNTWTQVASGTWADNGQEKFATFSATARYFRLNALSEAGNRGPWTSAAEINLIDRTPPTYTSPTPSKGQWMNTVDFPIIPVAAVMLPTGKVLIFSSYKVDDYLGTTGQTETVIWDPATQASTPRLVINTQHDMFCPGISLDFNGRAIITGGNTSPKTSIYNPATNVWSGGANMQIPRGYQSTTMVSDGRMFNIGGSWSGGTGGKNGEIYSPANNIWTRVTNALVSPMLTNDQDGVYRADNHAWLFAWKNRYVFQAGPSRAMNWYNSNGAGSTVGAGNRGSDGDAMNGNAVMYDALAGKILTVGGAPSYQNSVARKNAFVITLGAVNTNPGVAQTGSMAFARGFANSVILPDGTVFTAGGQVTVQPFTDTTASLIPELWNPATGVWTQMNPMAIPRTYHSVGLLLPDATVMVGGGGLCGGCATNHWDAEIFVPPYLLNTDGSRRARPVINTVGNQVRIGATLTITTNAAVARFSLVRFGSVTHTVNTDQRRIPLPMTGSGTSYTVTIPNDAGIALPGYWFLFAINSAGTPSIAKVVKVTL</sequence>
<dbReference type="Proteomes" id="UP000799779">
    <property type="component" value="Unassembled WGS sequence"/>
</dbReference>
<dbReference type="InterPro" id="IPR011043">
    <property type="entry name" value="Gal_Oxase/kelch_b-propeller"/>
</dbReference>
<dbReference type="InterPro" id="IPR013783">
    <property type="entry name" value="Ig-like_fold"/>
</dbReference>
<evidence type="ECO:0000313" key="4">
    <source>
        <dbReference type="EMBL" id="KAF1999280.1"/>
    </source>
</evidence>
<dbReference type="Pfam" id="PF07250">
    <property type="entry name" value="Glyoxal_oxid_N"/>
    <property type="match status" value="1"/>
</dbReference>
<evidence type="ECO:0000313" key="5">
    <source>
        <dbReference type="Proteomes" id="UP000799779"/>
    </source>
</evidence>
<evidence type="ECO:0000259" key="3">
    <source>
        <dbReference type="PROSITE" id="PS50022"/>
    </source>
</evidence>
<keyword evidence="5" id="KW-1185">Reference proteome</keyword>
<evidence type="ECO:0000256" key="1">
    <source>
        <dbReference type="ARBA" id="ARBA00022729"/>
    </source>
</evidence>
<dbReference type="InterPro" id="IPR008979">
    <property type="entry name" value="Galactose-bd-like_sf"/>
</dbReference>
<dbReference type="SUPFAM" id="SSF49785">
    <property type="entry name" value="Galactose-binding domain-like"/>
    <property type="match status" value="2"/>
</dbReference>
<dbReference type="SUPFAM" id="SSF81296">
    <property type="entry name" value="E set domains"/>
    <property type="match status" value="1"/>
</dbReference>
<dbReference type="Gene3D" id="2.60.40.10">
    <property type="entry name" value="Immunoglobulins"/>
    <property type="match status" value="1"/>
</dbReference>
<dbReference type="SMART" id="SM00612">
    <property type="entry name" value="Kelch"/>
    <property type="match status" value="3"/>
</dbReference>
<dbReference type="PANTHER" id="PTHR32208:SF68">
    <property type="entry name" value="GALACTOSE OXIDASE"/>
    <property type="match status" value="1"/>
</dbReference>
<dbReference type="EMBL" id="ML977597">
    <property type="protein sequence ID" value="KAF1999280.1"/>
    <property type="molecule type" value="Genomic_DNA"/>
</dbReference>
<feature type="domain" description="F5/8 type C" evidence="3">
    <location>
        <begin position="10"/>
        <end position="143"/>
    </location>
</feature>
<dbReference type="PROSITE" id="PS50022">
    <property type="entry name" value="FA58C_3"/>
    <property type="match status" value="2"/>
</dbReference>
<name>A0A6A5WBP4_9PLEO</name>
<dbReference type="Gene3D" id="2.130.10.80">
    <property type="entry name" value="Galactose oxidase/kelch, beta-propeller"/>
    <property type="match status" value="1"/>
</dbReference>
<feature type="signal peptide" evidence="2">
    <location>
        <begin position="1"/>
        <end position="19"/>
    </location>
</feature>
<dbReference type="OrthoDB" id="2019572at2759"/>
<proteinExistence type="predicted"/>
<dbReference type="PANTHER" id="PTHR32208">
    <property type="entry name" value="SECRETED PROTEIN-RELATED"/>
    <property type="match status" value="1"/>
</dbReference>
<dbReference type="InterPro" id="IPR000421">
    <property type="entry name" value="FA58C"/>
</dbReference>
<keyword evidence="1 2" id="KW-0732">Signal</keyword>
<dbReference type="InterPro" id="IPR015202">
    <property type="entry name" value="GO-like_E_set"/>
</dbReference>
<reference evidence="4" key="1">
    <citation type="journal article" date="2020" name="Stud. Mycol.">
        <title>101 Dothideomycetes genomes: a test case for predicting lifestyles and emergence of pathogens.</title>
        <authorList>
            <person name="Haridas S."/>
            <person name="Albert R."/>
            <person name="Binder M."/>
            <person name="Bloem J."/>
            <person name="Labutti K."/>
            <person name="Salamov A."/>
            <person name="Andreopoulos B."/>
            <person name="Baker S."/>
            <person name="Barry K."/>
            <person name="Bills G."/>
            <person name="Bluhm B."/>
            <person name="Cannon C."/>
            <person name="Castanera R."/>
            <person name="Culley D."/>
            <person name="Daum C."/>
            <person name="Ezra D."/>
            <person name="Gonzalez J."/>
            <person name="Henrissat B."/>
            <person name="Kuo A."/>
            <person name="Liang C."/>
            <person name="Lipzen A."/>
            <person name="Lutzoni F."/>
            <person name="Magnuson J."/>
            <person name="Mondo S."/>
            <person name="Nolan M."/>
            <person name="Ohm R."/>
            <person name="Pangilinan J."/>
            <person name="Park H.-J."/>
            <person name="Ramirez L."/>
            <person name="Alfaro M."/>
            <person name="Sun H."/>
            <person name="Tritt A."/>
            <person name="Yoshinaga Y."/>
            <person name="Zwiers L.-H."/>
            <person name="Turgeon B."/>
            <person name="Goodwin S."/>
            <person name="Spatafora J."/>
            <person name="Crous P."/>
            <person name="Grigoriev I."/>
        </authorList>
    </citation>
    <scope>NUCLEOTIDE SEQUENCE</scope>
    <source>
        <strain evidence="4">CBS 123094</strain>
    </source>
</reference>
<dbReference type="Pfam" id="PF00754">
    <property type="entry name" value="F5_F8_type_C"/>
    <property type="match status" value="2"/>
</dbReference>
<organism evidence="4 5">
    <name type="scientific">Amniculicola lignicola CBS 123094</name>
    <dbReference type="NCBI Taxonomy" id="1392246"/>
    <lineage>
        <taxon>Eukaryota</taxon>
        <taxon>Fungi</taxon>
        <taxon>Dikarya</taxon>
        <taxon>Ascomycota</taxon>
        <taxon>Pezizomycotina</taxon>
        <taxon>Dothideomycetes</taxon>
        <taxon>Pleosporomycetidae</taxon>
        <taxon>Pleosporales</taxon>
        <taxon>Amniculicolaceae</taxon>
        <taxon>Amniculicola</taxon>
    </lineage>
</organism>
<dbReference type="Gene3D" id="2.60.120.260">
    <property type="entry name" value="Galactose-binding domain-like"/>
    <property type="match status" value="2"/>
</dbReference>
<dbReference type="AlphaFoldDB" id="A0A6A5WBP4"/>
<gene>
    <name evidence="4" type="ORF">P154DRAFT_564217</name>
</gene>
<dbReference type="InterPro" id="IPR009880">
    <property type="entry name" value="Glyoxal_oxidase_N"/>
</dbReference>
<feature type="chain" id="PRO_5025615267" evidence="2">
    <location>
        <begin position="20"/>
        <end position="789"/>
    </location>
</feature>
<dbReference type="InterPro" id="IPR014756">
    <property type="entry name" value="Ig_E-set"/>
</dbReference>
<accession>A0A6A5WBP4</accession>
<feature type="domain" description="F5/8 type C" evidence="3">
    <location>
        <begin position="153"/>
        <end position="305"/>
    </location>
</feature>
<dbReference type="Pfam" id="PF09118">
    <property type="entry name" value="GO-like_E_set"/>
    <property type="match status" value="1"/>
</dbReference>
<dbReference type="CDD" id="cd02851">
    <property type="entry name" value="E_set_GO_C"/>
    <property type="match status" value="1"/>
</dbReference>
<dbReference type="InterPro" id="IPR037293">
    <property type="entry name" value="Gal_Oxidase_central_sf"/>
</dbReference>
<protein>
    <submittedName>
        <fullName evidence="4">Carbohydrate-binding module family 32</fullName>
    </submittedName>
</protein>